<keyword evidence="5" id="KW-0804">Transcription</keyword>
<dbReference type="NCBIfam" id="TIGR02983">
    <property type="entry name" value="SigE-fam_strep"/>
    <property type="match status" value="1"/>
</dbReference>
<dbReference type="InterPro" id="IPR036388">
    <property type="entry name" value="WH-like_DNA-bd_sf"/>
</dbReference>
<dbReference type="RefSeq" id="WP_344603714.1">
    <property type="nucleotide sequence ID" value="NZ_BAAAHE010000013.1"/>
</dbReference>
<dbReference type="InterPro" id="IPR013324">
    <property type="entry name" value="RNA_pol_sigma_r3/r4-like"/>
</dbReference>
<keyword evidence="9" id="KW-1185">Reference proteome</keyword>
<feature type="domain" description="RNA polymerase sigma-70 region 2" evidence="6">
    <location>
        <begin position="17"/>
        <end position="83"/>
    </location>
</feature>
<dbReference type="SUPFAM" id="SSF88946">
    <property type="entry name" value="Sigma2 domain of RNA polymerase sigma factors"/>
    <property type="match status" value="1"/>
</dbReference>
<dbReference type="InterPro" id="IPR013325">
    <property type="entry name" value="RNA_pol_sigma_r2"/>
</dbReference>
<keyword evidence="4" id="KW-0238">DNA-binding</keyword>
<evidence type="ECO:0000259" key="7">
    <source>
        <dbReference type="Pfam" id="PF08281"/>
    </source>
</evidence>
<keyword evidence="2" id="KW-0805">Transcription regulation</keyword>
<dbReference type="InterPro" id="IPR014325">
    <property type="entry name" value="RNA_pol_sigma-E_actinobac"/>
</dbReference>
<evidence type="ECO:0000256" key="4">
    <source>
        <dbReference type="ARBA" id="ARBA00023125"/>
    </source>
</evidence>
<evidence type="ECO:0000313" key="9">
    <source>
        <dbReference type="Proteomes" id="UP001500957"/>
    </source>
</evidence>
<evidence type="ECO:0000256" key="2">
    <source>
        <dbReference type="ARBA" id="ARBA00023015"/>
    </source>
</evidence>
<dbReference type="CDD" id="cd06171">
    <property type="entry name" value="Sigma70_r4"/>
    <property type="match status" value="1"/>
</dbReference>
<evidence type="ECO:0000256" key="5">
    <source>
        <dbReference type="ARBA" id="ARBA00023163"/>
    </source>
</evidence>
<dbReference type="InterPro" id="IPR014284">
    <property type="entry name" value="RNA_pol_sigma-70_dom"/>
</dbReference>
<comment type="similarity">
    <text evidence="1">Belongs to the sigma-70 factor family. ECF subfamily.</text>
</comment>
<accession>A0ABP3RWS4</accession>
<keyword evidence="3" id="KW-0731">Sigma factor</keyword>
<dbReference type="PANTHER" id="PTHR43133">
    <property type="entry name" value="RNA POLYMERASE ECF-TYPE SIGMA FACTO"/>
    <property type="match status" value="1"/>
</dbReference>
<evidence type="ECO:0000256" key="1">
    <source>
        <dbReference type="ARBA" id="ARBA00010641"/>
    </source>
</evidence>
<dbReference type="NCBIfam" id="TIGR02937">
    <property type="entry name" value="sigma70-ECF"/>
    <property type="match status" value="1"/>
</dbReference>
<evidence type="ECO:0000256" key="3">
    <source>
        <dbReference type="ARBA" id="ARBA00023082"/>
    </source>
</evidence>
<comment type="caution">
    <text evidence="8">The sequence shown here is derived from an EMBL/GenBank/DDBJ whole genome shotgun (WGS) entry which is preliminary data.</text>
</comment>
<dbReference type="InterPro" id="IPR013249">
    <property type="entry name" value="RNA_pol_sigma70_r4_t2"/>
</dbReference>
<dbReference type="Proteomes" id="UP001500957">
    <property type="component" value="Unassembled WGS sequence"/>
</dbReference>
<dbReference type="Pfam" id="PF08281">
    <property type="entry name" value="Sigma70_r4_2"/>
    <property type="match status" value="1"/>
</dbReference>
<dbReference type="Gene3D" id="1.10.1740.10">
    <property type="match status" value="1"/>
</dbReference>
<organism evidence="8 9">
    <name type="scientific">Sporichthya brevicatena</name>
    <dbReference type="NCBI Taxonomy" id="171442"/>
    <lineage>
        <taxon>Bacteria</taxon>
        <taxon>Bacillati</taxon>
        <taxon>Actinomycetota</taxon>
        <taxon>Actinomycetes</taxon>
        <taxon>Sporichthyales</taxon>
        <taxon>Sporichthyaceae</taxon>
        <taxon>Sporichthya</taxon>
    </lineage>
</organism>
<protein>
    <submittedName>
        <fullName evidence="8">SigE family RNA polymerase sigma factor</fullName>
    </submittedName>
</protein>
<dbReference type="SUPFAM" id="SSF88659">
    <property type="entry name" value="Sigma3 and sigma4 domains of RNA polymerase sigma factors"/>
    <property type="match status" value="1"/>
</dbReference>
<name>A0ABP3RWS4_9ACTN</name>
<sequence>MRIRRGVTRDDEFVAFVRDASPRLCRVAYLVCGNWHLAEDTVQASLVKLYLSWDRVDRDSDPWSYARRTVVNAAIDESRRPWRRETATDVLPDVAVPTPSALDDQVVEALSALPRAQRAVVVLRYIEDLDVDTVAHVLGLPSGTVKSHAARGLTSLRARLTPMAVGASHTEEIR</sequence>
<reference evidence="9" key="1">
    <citation type="journal article" date="2019" name="Int. J. Syst. Evol. Microbiol.">
        <title>The Global Catalogue of Microorganisms (GCM) 10K type strain sequencing project: providing services to taxonomists for standard genome sequencing and annotation.</title>
        <authorList>
            <consortium name="The Broad Institute Genomics Platform"/>
            <consortium name="The Broad Institute Genome Sequencing Center for Infectious Disease"/>
            <person name="Wu L."/>
            <person name="Ma J."/>
        </authorList>
    </citation>
    <scope>NUCLEOTIDE SEQUENCE [LARGE SCALE GENOMIC DNA]</scope>
    <source>
        <strain evidence="9">JCM 10671</strain>
    </source>
</reference>
<dbReference type="InterPro" id="IPR039425">
    <property type="entry name" value="RNA_pol_sigma-70-like"/>
</dbReference>
<dbReference type="InterPro" id="IPR007627">
    <property type="entry name" value="RNA_pol_sigma70_r2"/>
</dbReference>
<dbReference type="Pfam" id="PF04542">
    <property type="entry name" value="Sigma70_r2"/>
    <property type="match status" value="1"/>
</dbReference>
<evidence type="ECO:0000259" key="6">
    <source>
        <dbReference type="Pfam" id="PF04542"/>
    </source>
</evidence>
<dbReference type="Gene3D" id="1.10.10.10">
    <property type="entry name" value="Winged helix-like DNA-binding domain superfamily/Winged helix DNA-binding domain"/>
    <property type="match status" value="1"/>
</dbReference>
<proteinExistence type="inferred from homology"/>
<feature type="domain" description="RNA polymerase sigma factor 70 region 4 type 2" evidence="7">
    <location>
        <begin position="105"/>
        <end position="155"/>
    </location>
</feature>
<evidence type="ECO:0000313" key="8">
    <source>
        <dbReference type="EMBL" id="GAA0616026.1"/>
    </source>
</evidence>
<dbReference type="PANTHER" id="PTHR43133:SF50">
    <property type="entry name" value="ECF RNA POLYMERASE SIGMA FACTOR SIGM"/>
    <property type="match status" value="1"/>
</dbReference>
<gene>
    <name evidence="8" type="ORF">GCM10009547_17550</name>
</gene>
<dbReference type="EMBL" id="BAAAHE010000013">
    <property type="protein sequence ID" value="GAA0616026.1"/>
    <property type="molecule type" value="Genomic_DNA"/>
</dbReference>